<dbReference type="InterPro" id="IPR024078">
    <property type="entry name" value="LmbE-like_dom_sf"/>
</dbReference>
<evidence type="ECO:0000313" key="3">
    <source>
        <dbReference type="Proteomes" id="UP000198282"/>
    </source>
</evidence>
<gene>
    <name evidence="2" type="ORF">SAMN05216276_102524</name>
</gene>
<name>A0A239K096_9ACTN</name>
<evidence type="ECO:0000256" key="1">
    <source>
        <dbReference type="ARBA" id="ARBA00022833"/>
    </source>
</evidence>
<dbReference type="InterPro" id="IPR003737">
    <property type="entry name" value="GlcNAc_PI_deacetylase-related"/>
</dbReference>
<evidence type="ECO:0000313" key="2">
    <source>
        <dbReference type="EMBL" id="SNT11460.1"/>
    </source>
</evidence>
<sequence>MGSPMTKELQPMPDDWTRALAIAAHPDDMEFGAAGAVAAWTAAGKSVSYLLVSRGEAGIDGMRPEEATKIREDEQRASARIVGVDEVEFLDYGDGTIEYGLALRRDLAAAIRRHRPELIITLAGSGLHAAHRAARPPAHRPTPR</sequence>
<dbReference type="AlphaFoldDB" id="A0A239K096"/>
<dbReference type="Proteomes" id="UP000198282">
    <property type="component" value="Unassembled WGS sequence"/>
</dbReference>
<dbReference type="GO" id="GO:0016811">
    <property type="term" value="F:hydrolase activity, acting on carbon-nitrogen (but not peptide) bonds, in linear amides"/>
    <property type="evidence" value="ECO:0007669"/>
    <property type="project" value="TreeGrafter"/>
</dbReference>
<dbReference type="PANTHER" id="PTHR12993">
    <property type="entry name" value="N-ACETYLGLUCOSAMINYL-PHOSPHATIDYLINOSITOL DE-N-ACETYLASE-RELATED"/>
    <property type="match status" value="1"/>
</dbReference>
<dbReference type="PANTHER" id="PTHR12993:SF28">
    <property type="entry name" value="LMBE FAMILY PROTEIN"/>
    <property type="match status" value="1"/>
</dbReference>
<keyword evidence="3" id="KW-1185">Reference proteome</keyword>
<dbReference type="EMBL" id="FZOD01000025">
    <property type="protein sequence ID" value="SNT11460.1"/>
    <property type="molecule type" value="Genomic_DNA"/>
</dbReference>
<dbReference type="SUPFAM" id="SSF102588">
    <property type="entry name" value="LmbE-like"/>
    <property type="match status" value="1"/>
</dbReference>
<dbReference type="Pfam" id="PF02585">
    <property type="entry name" value="PIG-L"/>
    <property type="match status" value="1"/>
</dbReference>
<dbReference type="GO" id="GO:0016137">
    <property type="term" value="P:glycoside metabolic process"/>
    <property type="evidence" value="ECO:0007669"/>
    <property type="project" value="UniProtKB-ARBA"/>
</dbReference>
<organism evidence="2 3">
    <name type="scientific">Streptosporangium subroseum</name>
    <dbReference type="NCBI Taxonomy" id="106412"/>
    <lineage>
        <taxon>Bacteria</taxon>
        <taxon>Bacillati</taxon>
        <taxon>Actinomycetota</taxon>
        <taxon>Actinomycetes</taxon>
        <taxon>Streptosporangiales</taxon>
        <taxon>Streptosporangiaceae</taxon>
        <taxon>Streptosporangium</taxon>
    </lineage>
</organism>
<accession>A0A239K096</accession>
<protein>
    <submittedName>
        <fullName evidence="2">GlcNAc-PI de-N-acetylase</fullName>
    </submittedName>
</protein>
<reference evidence="2 3" key="1">
    <citation type="submission" date="2017-06" db="EMBL/GenBank/DDBJ databases">
        <authorList>
            <person name="Kim H.J."/>
            <person name="Triplett B.A."/>
        </authorList>
    </citation>
    <scope>NUCLEOTIDE SEQUENCE [LARGE SCALE GENOMIC DNA]</scope>
    <source>
        <strain evidence="2 3">CGMCC 4.2132</strain>
    </source>
</reference>
<keyword evidence="1" id="KW-0862">Zinc</keyword>
<proteinExistence type="predicted"/>
<dbReference type="Gene3D" id="3.40.50.10320">
    <property type="entry name" value="LmbE-like"/>
    <property type="match status" value="1"/>
</dbReference>